<dbReference type="AlphaFoldDB" id="A0A510UJY1"/>
<dbReference type="RefSeq" id="WP_146862867.1">
    <property type="nucleotide sequence ID" value="NZ_BJTZ01000005.1"/>
</dbReference>
<gene>
    <name evidence="1" type="ORF">AFI02nite_12510</name>
</gene>
<reference evidence="1 2" key="1">
    <citation type="submission" date="2019-07" db="EMBL/GenBank/DDBJ databases">
        <title>Whole genome shotgun sequence of Aliivibrio fischeri NBRC 101058.</title>
        <authorList>
            <person name="Hosoyama A."/>
            <person name="Uohara A."/>
            <person name="Ohji S."/>
            <person name="Ichikawa N."/>
        </authorList>
    </citation>
    <scope>NUCLEOTIDE SEQUENCE [LARGE SCALE GENOMIC DNA]</scope>
    <source>
        <strain evidence="1 2">NBRC 101058</strain>
    </source>
</reference>
<sequence>MTHIYKDLLIENGDLVLDMGRNPIICNDQDCIAQDIKHAILESGLAVQMVAERSVTTLNDIKHQLILLAESDLRIIPGTCTITMINEKYLLAANTYKFGGVEAWI</sequence>
<evidence type="ECO:0000313" key="1">
    <source>
        <dbReference type="EMBL" id="GEK13215.1"/>
    </source>
</evidence>
<evidence type="ECO:0008006" key="3">
    <source>
        <dbReference type="Google" id="ProtNLM"/>
    </source>
</evidence>
<proteinExistence type="predicted"/>
<dbReference type="EMBL" id="BJTZ01000005">
    <property type="protein sequence ID" value="GEK13215.1"/>
    <property type="molecule type" value="Genomic_DNA"/>
</dbReference>
<dbReference type="InterPro" id="IPR019697">
    <property type="entry name" value="Phage_HP1_Orf28"/>
</dbReference>
<evidence type="ECO:0000313" key="2">
    <source>
        <dbReference type="Proteomes" id="UP000321787"/>
    </source>
</evidence>
<organism evidence="1 2">
    <name type="scientific">Aliivibrio fischeri</name>
    <name type="common">Vibrio fischeri</name>
    <dbReference type="NCBI Taxonomy" id="668"/>
    <lineage>
        <taxon>Bacteria</taxon>
        <taxon>Pseudomonadati</taxon>
        <taxon>Pseudomonadota</taxon>
        <taxon>Gammaproteobacteria</taxon>
        <taxon>Vibrionales</taxon>
        <taxon>Vibrionaceae</taxon>
        <taxon>Aliivibrio</taxon>
    </lineage>
</organism>
<dbReference type="Pfam" id="PF10761">
    <property type="entry name" value="DUF2590"/>
    <property type="match status" value="1"/>
</dbReference>
<comment type="caution">
    <text evidence="1">The sequence shown here is derived from an EMBL/GenBank/DDBJ whole genome shotgun (WGS) entry which is preliminary data.</text>
</comment>
<name>A0A510UJY1_ALIFS</name>
<accession>A0A510UJY1</accession>
<dbReference type="Proteomes" id="UP000321787">
    <property type="component" value="Unassembled WGS sequence"/>
</dbReference>
<protein>
    <recommendedName>
        <fullName evidence="3">DUF2590 family protein</fullName>
    </recommendedName>
</protein>